<accession>A0ACD3RBJ1</accession>
<protein>
    <submittedName>
        <fullName evidence="1">Uncharacterized protein</fullName>
    </submittedName>
</protein>
<dbReference type="EMBL" id="CM011681">
    <property type="protein sequence ID" value="TMS16926.1"/>
    <property type="molecule type" value="Genomic_DNA"/>
</dbReference>
<proteinExistence type="predicted"/>
<evidence type="ECO:0000313" key="2">
    <source>
        <dbReference type="Proteomes" id="UP000793456"/>
    </source>
</evidence>
<evidence type="ECO:0000313" key="1">
    <source>
        <dbReference type="EMBL" id="TMS16926.1"/>
    </source>
</evidence>
<organism evidence="1 2">
    <name type="scientific">Larimichthys crocea</name>
    <name type="common">Large yellow croaker</name>
    <name type="synonym">Pseudosciaena crocea</name>
    <dbReference type="NCBI Taxonomy" id="215358"/>
    <lineage>
        <taxon>Eukaryota</taxon>
        <taxon>Metazoa</taxon>
        <taxon>Chordata</taxon>
        <taxon>Craniata</taxon>
        <taxon>Vertebrata</taxon>
        <taxon>Euteleostomi</taxon>
        <taxon>Actinopterygii</taxon>
        <taxon>Neopterygii</taxon>
        <taxon>Teleostei</taxon>
        <taxon>Neoteleostei</taxon>
        <taxon>Acanthomorphata</taxon>
        <taxon>Eupercaria</taxon>
        <taxon>Sciaenidae</taxon>
        <taxon>Larimichthys</taxon>
    </lineage>
</organism>
<dbReference type="Proteomes" id="UP000793456">
    <property type="component" value="Chromosome VIII"/>
</dbReference>
<name>A0ACD3RBJ1_LARCR</name>
<sequence length="611" mass="68813">MLMKSSLMRRIFKVQGSRALDKTPAEEEEDYTSSGGESEEEGSASGEDEEDEEEDLGTGEESGELLMSVHCGGGFCDGTKEDRIFAEGQPLAPEGAESCQVKNEEQGDRERDEETTGLKRMRKKMKKKRQEDSSDSECEDMKIEQESEIENPCRDGTTKASLEFPEISVQNLQDLIAEVDSEECAEKMKDFSGEEHQEAGESFADYPSDFSSYEDVEDGGKNKKSDHQSTAKQDAWLERAVTDITWMRRDEETAEEGDEYLYSIDLEVDADKFRGLDVATEEKDREKTEFVKAGLAYAVVTGSDDGEETSESDSYSSDDDDEVQVKRSDEELVENMCQQDLESNKQLEGLHGGSSAAFALWSTSDDYNRADFNINWNNLLSEDLLTTEDTDRAETLLSDLTLRPAEAVNTCSMVQRGDATNTSPSNQGSLDDSFFFNIEPEASGSSELGQLGDDEYEDERNWEQEKERIKAFYEFYDDSEGENDREGRQIKVQFCTDPLSQVIHYETDSSDRDSLSSSTDREEDLSSAETSEELKEPEDIMQMQPVCEPPCDTQPPENMPDPCKTQNCTRKHKCLNMLKLTLNMGVVIGMGLVMLWFATDQADWLSQMTFF</sequence>
<keyword evidence="2" id="KW-1185">Reference proteome</keyword>
<reference evidence="1" key="1">
    <citation type="submission" date="2018-11" db="EMBL/GenBank/DDBJ databases">
        <title>The sequence and de novo assembly of Larimichthys crocea genome using PacBio and Hi-C technologies.</title>
        <authorList>
            <person name="Xu P."/>
            <person name="Chen B."/>
            <person name="Zhou Z."/>
            <person name="Ke Q."/>
            <person name="Wu Y."/>
            <person name="Bai H."/>
            <person name="Pu F."/>
        </authorList>
    </citation>
    <scope>NUCLEOTIDE SEQUENCE</scope>
    <source>
        <tissue evidence="1">Muscle</tissue>
    </source>
</reference>
<comment type="caution">
    <text evidence="1">The sequence shown here is derived from an EMBL/GenBank/DDBJ whole genome shotgun (WGS) entry which is preliminary data.</text>
</comment>
<gene>
    <name evidence="1" type="ORF">E3U43_014219</name>
</gene>